<evidence type="ECO:0000256" key="2">
    <source>
        <dbReference type="ARBA" id="ARBA00005085"/>
    </source>
</evidence>
<dbReference type="CDD" id="cd16443">
    <property type="entry name" value="LplA"/>
    <property type="match status" value="1"/>
</dbReference>
<dbReference type="GO" id="GO:0009249">
    <property type="term" value="P:protein lipoylation"/>
    <property type="evidence" value="ECO:0007669"/>
    <property type="project" value="InterPro"/>
</dbReference>
<evidence type="ECO:0000259" key="5">
    <source>
        <dbReference type="PROSITE" id="PS51733"/>
    </source>
</evidence>
<dbReference type="InterPro" id="IPR045864">
    <property type="entry name" value="aa-tRNA-synth_II/BPL/LPL"/>
</dbReference>
<accession>A0A9P5XEZ1</accession>
<dbReference type="OrthoDB" id="201621at2759"/>
<keyword evidence="7" id="KW-1185">Reference proteome</keyword>
<evidence type="ECO:0000313" key="6">
    <source>
        <dbReference type="EMBL" id="KAF9450152.1"/>
    </source>
</evidence>
<dbReference type="PANTHER" id="PTHR12561:SF3">
    <property type="entry name" value="LIPOYLTRANSFERASE 1, MITOCHONDRIAL"/>
    <property type="match status" value="1"/>
</dbReference>
<protein>
    <recommendedName>
        <fullName evidence="4">Putative lipoate-protein ligase A</fullName>
    </recommendedName>
</protein>
<reference evidence="6" key="1">
    <citation type="submission" date="2020-11" db="EMBL/GenBank/DDBJ databases">
        <authorList>
            <consortium name="DOE Joint Genome Institute"/>
            <person name="Ahrendt S."/>
            <person name="Riley R."/>
            <person name="Andreopoulos W."/>
            <person name="Labutti K."/>
            <person name="Pangilinan J."/>
            <person name="Ruiz-Duenas F.J."/>
            <person name="Barrasa J.M."/>
            <person name="Sanchez-Garcia M."/>
            <person name="Camarero S."/>
            <person name="Miyauchi S."/>
            <person name="Serrano A."/>
            <person name="Linde D."/>
            <person name="Babiker R."/>
            <person name="Drula E."/>
            <person name="Ayuso-Fernandez I."/>
            <person name="Pacheco R."/>
            <person name="Padilla G."/>
            <person name="Ferreira P."/>
            <person name="Barriuso J."/>
            <person name="Kellner H."/>
            <person name="Castanera R."/>
            <person name="Alfaro M."/>
            <person name="Ramirez L."/>
            <person name="Pisabarro A.G."/>
            <person name="Kuo A."/>
            <person name="Tritt A."/>
            <person name="Lipzen A."/>
            <person name="He G."/>
            <person name="Yan M."/>
            <person name="Ng V."/>
            <person name="Cullen D."/>
            <person name="Martin F."/>
            <person name="Rosso M.-N."/>
            <person name="Henrissat B."/>
            <person name="Hibbett D."/>
            <person name="Martinez A.T."/>
            <person name="Grigoriev I.V."/>
        </authorList>
    </citation>
    <scope>NUCLEOTIDE SEQUENCE</scope>
    <source>
        <strain evidence="6">MF-IS2</strain>
    </source>
</reference>
<dbReference type="GO" id="GO:0016874">
    <property type="term" value="F:ligase activity"/>
    <property type="evidence" value="ECO:0007669"/>
    <property type="project" value="UniProtKB-KW"/>
</dbReference>
<dbReference type="InterPro" id="IPR004562">
    <property type="entry name" value="LipoylTrfase_LipoateP_Ligase"/>
</dbReference>
<evidence type="ECO:0000256" key="1">
    <source>
        <dbReference type="ARBA" id="ARBA00003253"/>
    </source>
</evidence>
<dbReference type="AlphaFoldDB" id="A0A9P5XEZ1"/>
<keyword evidence="6" id="KW-0436">Ligase</keyword>
<comment type="function">
    <text evidence="1">Catalyzes both the ATP-dependent activation of exogenously supplied lipoate to lipoyl-AMP and the transfer of the activated lipoyl onto the lipoyl domains of lipoate-dependent enzymes.</text>
</comment>
<dbReference type="Gene3D" id="3.30.930.10">
    <property type="entry name" value="Bira Bifunctional Protein, Domain 2"/>
    <property type="match status" value="1"/>
</dbReference>
<dbReference type="GO" id="GO:0005739">
    <property type="term" value="C:mitochondrion"/>
    <property type="evidence" value="ECO:0007669"/>
    <property type="project" value="TreeGrafter"/>
</dbReference>
<dbReference type="Pfam" id="PF21948">
    <property type="entry name" value="LplA-B_cat"/>
    <property type="match status" value="1"/>
</dbReference>
<feature type="domain" description="BPL/LPL catalytic" evidence="5">
    <location>
        <begin position="58"/>
        <end position="242"/>
    </location>
</feature>
<dbReference type="EMBL" id="MU151111">
    <property type="protein sequence ID" value="KAF9450152.1"/>
    <property type="molecule type" value="Genomic_DNA"/>
</dbReference>
<dbReference type="PANTHER" id="PTHR12561">
    <property type="entry name" value="LIPOATE-PROTEIN LIGASE"/>
    <property type="match status" value="1"/>
</dbReference>
<dbReference type="PROSITE" id="PS51733">
    <property type="entry name" value="BPL_LPL_CATALYTIC"/>
    <property type="match status" value="1"/>
</dbReference>
<dbReference type="Proteomes" id="UP000807342">
    <property type="component" value="Unassembled WGS sequence"/>
</dbReference>
<dbReference type="GO" id="GO:0017118">
    <property type="term" value="F:lipoyltransferase activity"/>
    <property type="evidence" value="ECO:0007669"/>
    <property type="project" value="TreeGrafter"/>
</dbReference>
<dbReference type="NCBIfam" id="TIGR00545">
    <property type="entry name" value="lipoyltrans"/>
    <property type="match status" value="1"/>
</dbReference>
<comment type="similarity">
    <text evidence="3">Belongs to the LplA family.</text>
</comment>
<sequence>MTFLQTFRLPRRIYPLYRQHRHYATSTSLGSRHSIYVSNSTNPYFNLTFEDWLFRHKNPNEPLLLIYRDEPCVIIGRNQNPWKEVNFDALKTRPGVPFVRRRSGGGTVYHDLGNTNFSIHLPRHSFDRHVTAQVVLRAVRALGVDARVNDRNDICVGNDKVSGSAYKIINIRAYHHGTMLISTRLSDLGDILRVNKATMITKGVASVRSPVCNIQQFDTNVDHTSFTNAVVNEFRKEYGINEDVVRVEESEEITSVDYIKKGMAELLSWEWAYGQTPEFTYTIDNTFSWGKATAKIVSKHGLIRSCTLNISESRLASGDAENVFQLAKAIEGQRYGFADDTLDMVPASSEAALGVSSWLKSVMS</sequence>
<evidence type="ECO:0000256" key="3">
    <source>
        <dbReference type="ARBA" id="ARBA00008242"/>
    </source>
</evidence>
<comment type="caution">
    <text evidence="6">The sequence shown here is derived from an EMBL/GenBank/DDBJ whole genome shotgun (WGS) entry which is preliminary data.</text>
</comment>
<comment type="pathway">
    <text evidence="2">Protein modification; protein lipoylation via exogenous pathway; protein N(6)-(lipoyl)lysine from lipoate: step 2/2.</text>
</comment>
<organism evidence="6 7">
    <name type="scientific">Macrolepiota fuliginosa MF-IS2</name>
    <dbReference type="NCBI Taxonomy" id="1400762"/>
    <lineage>
        <taxon>Eukaryota</taxon>
        <taxon>Fungi</taxon>
        <taxon>Dikarya</taxon>
        <taxon>Basidiomycota</taxon>
        <taxon>Agaricomycotina</taxon>
        <taxon>Agaricomycetes</taxon>
        <taxon>Agaricomycetidae</taxon>
        <taxon>Agaricales</taxon>
        <taxon>Agaricineae</taxon>
        <taxon>Agaricaceae</taxon>
        <taxon>Macrolepiota</taxon>
    </lineage>
</organism>
<evidence type="ECO:0000256" key="4">
    <source>
        <dbReference type="ARBA" id="ARBA00015925"/>
    </source>
</evidence>
<dbReference type="InterPro" id="IPR004143">
    <property type="entry name" value="BPL_LPL_catalytic"/>
</dbReference>
<dbReference type="Gene3D" id="3.30.390.50">
    <property type="entry name" value="CO dehydrogenase flavoprotein, C-terminal domain"/>
    <property type="match status" value="1"/>
</dbReference>
<proteinExistence type="inferred from homology"/>
<dbReference type="SUPFAM" id="SSF55681">
    <property type="entry name" value="Class II aaRS and biotin synthetases"/>
    <property type="match status" value="1"/>
</dbReference>
<gene>
    <name evidence="6" type="ORF">P691DRAFT_496309</name>
</gene>
<evidence type="ECO:0000313" key="7">
    <source>
        <dbReference type="Proteomes" id="UP000807342"/>
    </source>
</evidence>
<name>A0A9P5XEZ1_9AGAR</name>